<name>A0A448X3P2_9PLAT</name>
<gene>
    <name evidence="1" type="ORF">PXEA_LOCUS20458</name>
</gene>
<dbReference type="EMBL" id="CAAALY010084305">
    <property type="protein sequence ID" value="VEL27018.1"/>
    <property type="molecule type" value="Genomic_DNA"/>
</dbReference>
<sequence>MFLDSCANFSPSFANLFLFPNVDAMQQTPEQSNLSTLSCCVSRLVKSVDFSFMATGIFHSLNIGRSFELARMKVGISTFVNPSSSFLSFHSPFHGPYVSLYHFVWTAIAEEDSSQFV</sequence>
<evidence type="ECO:0000313" key="2">
    <source>
        <dbReference type="Proteomes" id="UP000784294"/>
    </source>
</evidence>
<dbReference type="Proteomes" id="UP000784294">
    <property type="component" value="Unassembled WGS sequence"/>
</dbReference>
<protein>
    <submittedName>
        <fullName evidence="1">Uncharacterized protein</fullName>
    </submittedName>
</protein>
<dbReference type="AlphaFoldDB" id="A0A448X3P2"/>
<proteinExistence type="predicted"/>
<evidence type="ECO:0000313" key="1">
    <source>
        <dbReference type="EMBL" id="VEL27018.1"/>
    </source>
</evidence>
<accession>A0A448X3P2</accession>
<keyword evidence="2" id="KW-1185">Reference proteome</keyword>
<comment type="caution">
    <text evidence="1">The sequence shown here is derived from an EMBL/GenBank/DDBJ whole genome shotgun (WGS) entry which is preliminary data.</text>
</comment>
<organism evidence="1 2">
    <name type="scientific">Protopolystoma xenopodis</name>
    <dbReference type="NCBI Taxonomy" id="117903"/>
    <lineage>
        <taxon>Eukaryota</taxon>
        <taxon>Metazoa</taxon>
        <taxon>Spiralia</taxon>
        <taxon>Lophotrochozoa</taxon>
        <taxon>Platyhelminthes</taxon>
        <taxon>Monogenea</taxon>
        <taxon>Polyopisthocotylea</taxon>
        <taxon>Polystomatidea</taxon>
        <taxon>Polystomatidae</taxon>
        <taxon>Protopolystoma</taxon>
    </lineage>
</organism>
<reference evidence="1" key="1">
    <citation type="submission" date="2018-11" db="EMBL/GenBank/DDBJ databases">
        <authorList>
            <consortium name="Pathogen Informatics"/>
        </authorList>
    </citation>
    <scope>NUCLEOTIDE SEQUENCE</scope>
</reference>